<dbReference type="EMBL" id="UGVL01000001">
    <property type="protein sequence ID" value="SUE33322.1"/>
    <property type="molecule type" value="Genomic_DNA"/>
</dbReference>
<feature type="chain" id="PRO_5016739115" description="Outer membrane protein beta-barrel domain-containing protein" evidence="5">
    <location>
        <begin position="20"/>
        <end position="975"/>
    </location>
</feature>
<evidence type="ECO:0000256" key="1">
    <source>
        <dbReference type="ARBA" id="ARBA00004442"/>
    </source>
</evidence>
<keyword evidence="8" id="KW-1185">Reference proteome</keyword>
<reference evidence="7 8" key="1">
    <citation type="submission" date="2018-06" db="EMBL/GenBank/DDBJ databases">
        <authorList>
            <consortium name="Pathogen Informatics"/>
            <person name="Doyle S."/>
        </authorList>
    </citation>
    <scope>NUCLEOTIDE SEQUENCE [LARGE SCALE GENOMIC DNA]</scope>
    <source>
        <strain evidence="7 8">NCTC11190</strain>
    </source>
</reference>
<organism evidence="7 8">
    <name type="scientific">Rikenella microfusus</name>
    <dbReference type="NCBI Taxonomy" id="28139"/>
    <lineage>
        <taxon>Bacteria</taxon>
        <taxon>Pseudomonadati</taxon>
        <taxon>Bacteroidota</taxon>
        <taxon>Bacteroidia</taxon>
        <taxon>Bacteroidales</taxon>
        <taxon>Rikenellaceae</taxon>
        <taxon>Rikenella</taxon>
    </lineage>
</organism>
<dbReference type="Pfam" id="PF14905">
    <property type="entry name" value="OMP_b-brl_3"/>
    <property type="match status" value="1"/>
</dbReference>
<dbReference type="RefSeq" id="WP_037291524.1">
    <property type="nucleotide sequence ID" value="NZ_UGVL01000001.1"/>
</dbReference>
<dbReference type="Gene3D" id="2.40.170.20">
    <property type="entry name" value="TonB-dependent receptor, beta-barrel domain"/>
    <property type="match status" value="1"/>
</dbReference>
<dbReference type="InterPro" id="IPR008969">
    <property type="entry name" value="CarboxyPept-like_regulatory"/>
</dbReference>
<feature type="region of interest" description="Disordered" evidence="4">
    <location>
        <begin position="948"/>
        <end position="975"/>
    </location>
</feature>
<feature type="signal peptide" evidence="5">
    <location>
        <begin position="1"/>
        <end position="19"/>
    </location>
</feature>
<dbReference type="AlphaFoldDB" id="A0A379MRR8"/>
<comment type="subcellular location">
    <subcellularLocation>
        <location evidence="1">Cell outer membrane</location>
    </subcellularLocation>
</comment>
<dbReference type="InterPro" id="IPR041700">
    <property type="entry name" value="OMP_b-brl_3"/>
</dbReference>
<dbReference type="Gene3D" id="2.60.40.1120">
    <property type="entry name" value="Carboxypeptidase-like, regulatory domain"/>
    <property type="match status" value="1"/>
</dbReference>
<feature type="domain" description="Outer membrane protein beta-barrel" evidence="6">
    <location>
        <begin position="509"/>
        <end position="829"/>
    </location>
</feature>
<keyword evidence="2" id="KW-0472">Membrane</keyword>
<dbReference type="InterPro" id="IPR036942">
    <property type="entry name" value="Beta-barrel_TonB_sf"/>
</dbReference>
<gene>
    <name evidence="7" type="ORF">NCTC11190_00529</name>
</gene>
<dbReference type="OrthoDB" id="603275at2"/>
<dbReference type="GO" id="GO:0009279">
    <property type="term" value="C:cell outer membrane"/>
    <property type="evidence" value="ECO:0007669"/>
    <property type="project" value="UniProtKB-SubCell"/>
</dbReference>
<keyword evidence="3" id="KW-0998">Cell outer membrane</keyword>
<protein>
    <recommendedName>
        <fullName evidence="6">Outer membrane protein beta-barrel domain-containing protein</fullName>
    </recommendedName>
</protein>
<sequence length="975" mass="107933">MKRILGLFVLSVLSAAAQAAPITLKGKVVGGDDGQPIAGAYVIINASEPDAAKRTSLTGTGGTFQVTSQEKSTDITISFIGYKNFHRAISPASGNTVDLGTIRMQPEAQVTEEVQVIAKAPIATVKGDTLQYNASAFKTNPDATSEDLLKKMPGVTTNDDGAVEVHGETLGKVYVDGKEFFADDPAVALKTLPADVIAGIQVFDDKSDESKFSGFDDGERIKAINIVTKSGVSTSTFGKVYGGYGTDHRYSAGAAANMFNANQRWTVLASRNNVNNQGFTLNDIASAMTGRRGGMGGGIDASQFTTNVRGGIQTTTMAGLNYQGEFEKVKINGSYFFNNVNADIWRITSQDYQTEGKRQDYDTTATRGYNYQHRLNMRLEWNPNETNRIFFMPRVTYSTNHGSSTNASRTMLNALLSNTAANRYATQLGTYDASANLWWMHRFGKAGRTLSVGGSGGGSNGWGERSQLSEYGSLADEDAALSALLTKADGLAYTTLNQIGTLDAPGFDVSGRISYSEPLSQSSRLQFSYRIAYDKTDSHKYSYNLTEELETLDAVRDLVSELGLDPDPTTSNLFARNQTRQTGTVGYNWVKGETFRLNASVGYQHSRLNDDETFPKELTSDYAFNAWLPRLRFEYNPGKMQHLRFEYRRTTSTPSVNQLQDLLDISDPLNVSQGNPGLKQSYTDRLELHYNLANPEKSNYFHVFARASFTQDYIATHRETLTEDRVIQGTTLVKGAQLSTPVNLDGYISANLFSMYGFAINPIRSNLNLGLMYMYARTPSMEDNVQYMSNSNRLGLNLSLTSNISENVDFTIAYRPGLTFTTSQQKDRQTQQMSRQFDRYVRSDLSAFLNVYLWKGLFVNMDASWRNSFGTQSSYSQHFALLNAGIGYKFLKYRQAEVRVSGYDLLNQNRAFWQTSNATYTQTTLSNVLKRYFMVSLTYKFDTRKGRSAENYGTEDRGPFGGHGGPRPGGPGPRR</sequence>
<evidence type="ECO:0000313" key="7">
    <source>
        <dbReference type="EMBL" id="SUE33322.1"/>
    </source>
</evidence>
<evidence type="ECO:0000256" key="4">
    <source>
        <dbReference type="SAM" id="MobiDB-lite"/>
    </source>
</evidence>
<dbReference type="SUPFAM" id="SSF56935">
    <property type="entry name" value="Porins"/>
    <property type="match status" value="1"/>
</dbReference>
<keyword evidence="5" id="KW-0732">Signal</keyword>
<name>A0A379MRR8_9BACT</name>
<evidence type="ECO:0000313" key="8">
    <source>
        <dbReference type="Proteomes" id="UP000255233"/>
    </source>
</evidence>
<evidence type="ECO:0000256" key="5">
    <source>
        <dbReference type="SAM" id="SignalP"/>
    </source>
</evidence>
<evidence type="ECO:0000259" key="6">
    <source>
        <dbReference type="Pfam" id="PF14905"/>
    </source>
</evidence>
<proteinExistence type="predicted"/>
<evidence type="ECO:0000256" key="3">
    <source>
        <dbReference type="ARBA" id="ARBA00023237"/>
    </source>
</evidence>
<dbReference type="SUPFAM" id="SSF49464">
    <property type="entry name" value="Carboxypeptidase regulatory domain-like"/>
    <property type="match status" value="1"/>
</dbReference>
<evidence type="ECO:0000256" key="2">
    <source>
        <dbReference type="ARBA" id="ARBA00023136"/>
    </source>
</evidence>
<feature type="compositionally biased region" description="Basic and acidic residues" evidence="4">
    <location>
        <begin position="948"/>
        <end position="958"/>
    </location>
</feature>
<dbReference type="STRING" id="880526.GCA_000427365_00916"/>
<dbReference type="Proteomes" id="UP000255233">
    <property type="component" value="Unassembled WGS sequence"/>
</dbReference>
<accession>A0A379MRR8</accession>